<protein>
    <submittedName>
        <fullName evidence="5">SpoIIE family protein phosphatase</fullName>
    </submittedName>
</protein>
<evidence type="ECO:0000256" key="2">
    <source>
        <dbReference type="SAM" id="MobiDB-lite"/>
    </source>
</evidence>
<dbReference type="InterPro" id="IPR036457">
    <property type="entry name" value="PPM-type-like_dom_sf"/>
</dbReference>
<evidence type="ECO:0000259" key="3">
    <source>
        <dbReference type="PROSITE" id="PS50112"/>
    </source>
</evidence>
<dbReference type="InterPro" id="IPR052016">
    <property type="entry name" value="Bact_Sigma-Reg"/>
</dbReference>
<feature type="region of interest" description="Disordered" evidence="2">
    <location>
        <begin position="146"/>
        <end position="167"/>
    </location>
</feature>
<dbReference type="PROSITE" id="PS50112">
    <property type="entry name" value="PAS"/>
    <property type="match status" value="1"/>
</dbReference>
<dbReference type="CDD" id="cd00130">
    <property type="entry name" value="PAS"/>
    <property type="match status" value="2"/>
</dbReference>
<feature type="domain" description="PAC" evidence="4">
    <location>
        <begin position="195"/>
        <end position="249"/>
    </location>
</feature>
<evidence type="ECO:0000313" key="5">
    <source>
        <dbReference type="EMBL" id="MFD1829168.1"/>
    </source>
</evidence>
<evidence type="ECO:0000256" key="1">
    <source>
        <dbReference type="ARBA" id="ARBA00022801"/>
    </source>
</evidence>
<dbReference type="PROSITE" id="PS50113">
    <property type="entry name" value="PAC"/>
    <property type="match status" value="1"/>
</dbReference>
<dbReference type="Proteomes" id="UP001597365">
    <property type="component" value="Unassembled WGS sequence"/>
</dbReference>
<dbReference type="InterPro" id="IPR001932">
    <property type="entry name" value="PPM-type_phosphatase-like_dom"/>
</dbReference>
<sequence>MNPSTPPHGAGRPPGGVAVLVLDGDGTVVRCTAAATALTGLSARELRGRPMTDLAADPGAWTGPLDGAAGELRELRTALLRRDGPAVAADVVVVPLPAGGRERFLVAAAAAAEHEAENLALVRALFDQEHIGLVLYGPDLLTRQGNLRPGLHGSSPGRGTGPPPGLGLADLLVPQDAAAIEERLARVLETGEPLNGWEHSARRLAAPGEERTLSLSAFRLRDPHGRVLGVAAVFTSITEQHAAQRRLALLYAAATRLGRTLDVTRNAEELVGVLVPAFADLASVDLSDAVSQGREAGRFVPGTVLRRTAVASADGTWPADAYQRGETVRAREVESEDLREGRAVLAPDLRARREALKPDAERLRLQFPAPASSALFVPLHARGSVLGVLGLWRTGEREPFAEDDVPLIEEIASRAALSLENARRYTSELRTVETLQRSLLPPADAQFSGAETAGAYVPASSAAGIGGCWYDVIRLSSTRVAFVIGDVAGHGLGATAAMGRLRTAVQTLADLDLPPEELLTHLDDLAVRLAATEPQTNDSGVVGTACLYCVYDPVTGECSMASAGHPPPVLTSPEGHVRRVDLRPGPVLGVGGAPFEPVGLRLGPGGVLVFCTAELLPRTGDGAGGRDRSPEEEVAAAVAAGGSPAAIGRTVLDRVLTGPPADDVALLVARVKALPGDATAFWQFAADPSVVGRARELATAQLARWGLEEAAFTTELIVSELVTNAIRYAGPPIGLRLIRDKTLICEVSDPSQTQPHLRRARLTDEGGRGLFLIAQLARRWGSRYTPSGKTIWTEQPLEAAPEAPPPPP</sequence>
<proteinExistence type="predicted"/>
<dbReference type="PANTHER" id="PTHR43156">
    <property type="entry name" value="STAGE II SPORULATION PROTEIN E-RELATED"/>
    <property type="match status" value="1"/>
</dbReference>
<organism evidence="5 6">
    <name type="scientific">Streptomyces desertarenae</name>
    <dbReference type="NCBI Taxonomy" id="2666184"/>
    <lineage>
        <taxon>Bacteria</taxon>
        <taxon>Bacillati</taxon>
        <taxon>Actinomycetota</taxon>
        <taxon>Actinomycetes</taxon>
        <taxon>Kitasatosporales</taxon>
        <taxon>Streptomycetaceae</taxon>
        <taxon>Streptomyces</taxon>
    </lineage>
</organism>
<dbReference type="Pfam" id="PF07228">
    <property type="entry name" value="SpoIIE"/>
    <property type="match status" value="1"/>
</dbReference>
<dbReference type="InterPro" id="IPR035965">
    <property type="entry name" value="PAS-like_dom_sf"/>
</dbReference>
<dbReference type="Pfam" id="PF08448">
    <property type="entry name" value="PAS_4"/>
    <property type="match status" value="1"/>
</dbReference>
<dbReference type="Gene3D" id="3.30.450.20">
    <property type="entry name" value="PAS domain"/>
    <property type="match status" value="2"/>
</dbReference>
<dbReference type="Gene3D" id="3.30.450.40">
    <property type="match status" value="1"/>
</dbReference>
<dbReference type="SMART" id="SM00065">
    <property type="entry name" value="GAF"/>
    <property type="match status" value="1"/>
</dbReference>
<feature type="domain" description="PAS" evidence="3">
    <location>
        <begin position="19"/>
        <end position="49"/>
    </location>
</feature>
<dbReference type="SUPFAM" id="SSF55781">
    <property type="entry name" value="GAF domain-like"/>
    <property type="match status" value="1"/>
</dbReference>
<dbReference type="InterPro" id="IPR003018">
    <property type="entry name" value="GAF"/>
</dbReference>
<gene>
    <name evidence="5" type="ORF">ACFSJS_05780</name>
</gene>
<dbReference type="RefSeq" id="WP_380897421.1">
    <property type="nucleotide sequence ID" value="NZ_JBHUFU010000002.1"/>
</dbReference>
<dbReference type="InterPro" id="IPR000014">
    <property type="entry name" value="PAS"/>
</dbReference>
<comment type="caution">
    <text evidence="5">The sequence shown here is derived from an EMBL/GenBank/DDBJ whole genome shotgun (WGS) entry which is preliminary data.</text>
</comment>
<dbReference type="Pfam" id="PF13581">
    <property type="entry name" value="HATPase_c_2"/>
    <property type="match status" value="1"/>
</dbReference>
<reference evidence="6" key="1">
    <citation type="journal article" date="2019" name="Int. J. Syst. Evol. Microbiol.">
        <title>The Global Catalogue of Microorganisms (GCM) 10K type strain sequencing project: providing services to taxonomists for standard genome sequencing and annotation.</title>
        <authorList>
            <consortium name="The Broad Institute Genomics Platform"/>
            <consortium name="The Broad Institute Genome Sequencing Center for Infectious Disease"/>
            <person name="Wu L."/>
            <person name="Ma J."/>
        </authorList>
    </citation>
    <scope>NUCLEOTIDE SEQUENCE [LARGE SCALE GENOMIC DNA]</scope>
    <source>
        <strain evidence="6">CGMCC 4.7455</strain>
    </source>
</reference>
<dbReference type="InterPro" id="IPR000700">
    <property type="entry name" value="PAS-assoc_C"/>
</dbReference>
<dbReference type="InterPro" id="IPR003594">
    <property type="entry name" value="HATPase_dom"/>
</dbReference>
<dbReference type="Gene3D" id="3.60.40.10">
    <property type="entry name" value="PPM-type phosphatase domain"/>
    <property type="match status" value="1"/>
</dbReference>
<dbReference type="EMBL" id="JBHUFU010000002">
    <property type="protein sequence ID" value="MFD1829168.1"/>
    <property type="molecule type" value="Genomic_DNA"/>
</dbReference>
<evidence type="ECO:0000259" key="4">
    <source>
        <dbReference type="PROSITE" id="PS50113"/>
    </source>
</evidence>
<keyword evidence="1" id="KW-0378">Hydrolase</keyword>
<keyword evidence="6" id="KW-1185">Reference proteome</keyword>
<dbReference type="SUPFAM" id="SSF55785">
    <property type="entry name" value="PYP-like sensor domain (PAS domain)"/>
    <property type="match status" value="2"/>
</dbReference>
<dbReference type="SMART" id="SM00331">
    <property type="entry name" value="PP2C_SIG"/>
    <property type="match status" value="1"/>
</dbReference>
<dbReference type="InterPro" id="IPR036890">
    <property type="entry name" value="HATPase_C_sf"/>
</dbReference>
<name>A0ABW4PEM3_9ACTN</name>
<dbReference type="InterPro" id="IPR013656">
    <property type="entry name" value="PAS_4"/>
</dbReference>
<dbReference type="SUPFAM" id="SSF55874">
    <property type="entry name" value="ATPase domain of HSP90 chaperone/DNA topoisomerase II/histidine kinase"/>
    <property type="match status" value="1"/>
</dbReference>
<accession>A0ABW4PEM3</accession>
<dbReference type="Pfam" id="PF13426">
    <property type="entry name" value="PAS_9"/>
    <property type="match status" value="1"/>
</dbReference>
<dbReference type="PANTHER" id="PTHR43156:SF2">
    <property type="entry name" value="STAGE II SPORULATION PROTEIN E"/>
    <property type="match status" value="1"/>
</dbReference>
<evidence type="ECO:0000313" key="6">
    <source>
        <dbReference type="Proteomes" id="UP001597365"/>
    </source>
</evidence>
<dbReference type="Pfam" id="PF01590">
    <property type="entry name" value="GAF"/>
    <property type="match status" value="1"/>
</dbReference>
<dbReference type="InterPro" id="IPR029016">
    <property type="entry name" value="GAF-like_dom_sf"/>
</dbReference>
<dbReference type="Gene3D" id="3.30.565.10">
    <property type="entry name" value="Histidine kinase-like ATPase, C-terminal domain"/>
    <property type="match status" value="1"/>
</dbReference>
<dbReference type="CDD" id="cd16936">
    <property type="entry name" value="HATPase_RsbW-like"/>
    <property type="match status" value="1"/>
</dbReference>